<dbReference type="STRING" id="542832.A0A3M6VIZ3"/>
<dbReference type="AlphaFoldDB" id="A0A3M6VIZ3"/>
<dbReference type="Proteomes" id="UP000282087">
    <property type="component" value="Unassembled WGS sequence"/>
</dbReference>
<evidence type="ECO:0000313" key="2">
    <source>
        <dbReference type="Proteomes" id="UP000282087"/>
    </source>
</evidence>
<evidence type="ECO:0000313" key="1">
    <source>
        <dbReference type="EMBL" id="RMX64320.1"/>
    </source>
</evidence>
<protein>
    <submittedName>
        <fullName evidence="1">Uncharacterized protein</fullName>
    </submittedName>
</protein>
<reference evidence="1 2" key="1">
    <citation type="submission" date="2018-06" db="EMBL/GenBank/DDBJ databases">
        <title>Comparative genomics of downy mildews reveals potential adaptations to biotrophy.</title>
        <authorList>
            <person name="Fletcher K."/>
            <person name="Klosterman S.J."/>
            <person name="Derevnina L."/>
            <person name="Martin F."/>
            <person name="Koike S."/>
            <person name="Reyes Chin-Wo S."/>
            <person name="Mou B."/>
            <person name="Michelmore R."/>
        </authorList>
    </citation>
    <scope>NUCLEOTIDE SEQUENCE [LARGE SCALE GENOMIC DNA]</scope>
    <source>
        <strain evidence="1 2">R14</strain>
    </source>
</reference>
<comment type="caution">
    <text evidence="1">The sequence shown here is derived from an EMBL/GenBank/DDBJ whole genome shotgun (WGS) entry which is preliminary data.</text>
</comment>
<organism evidence="1 2">
    <name type="scientific">Peronospora effusa</name>
    <dbReference type="NCBI Taxonomy" id="542832"/>
    <lineage>
        <taxon>Eukaryota</taxon>
        <taxon>Sar</taxon>
        <taxon>Stramenopiles</taxon>
        <taxon>Oomycota</taxon>
        <taxon>Peronosporomycetes</taxon>
        <taxon>Peronosporales</taxon>
        <taxon>Peronosporaceae</taxon>
        <taxon>Peronospora</taxon>
    </lineage>
</organism>
<name>A0A3M6VIZ3_9STRA</name>
<proteinExistence type="predicted"/>
<dbReference type="EMBL" id="QLLG01000321">
    <property type="protein sequence ID" value="RMX64320.1"/>
    <property type="molecule type" value="Genomic_DNA"/>
</dbReference>
<gene>
    <name evidence="1" type="ORF">DD238_005553</name>
</gene>
<keyword evidence="2" id="KW-1185">Reference proteome</keyword>
<accession>A0A3M6VIZ3</accession>
<dbReference type="VEuPathDB" id="FungiDB:DD237_006640"/>
<sequence length="121" mass="13799">MQRRELREVLSLLQLLNDRVTPTGMLQCSLSDTRRVLPELCLFVDSFLPIPFTTNNNSIVAPPSSLVRHAFRHPEAPWLSRIAQQKDISALLANNWCDMQDRTVTMASRTITIQYNIFVGS</sequence>